<feature type="domain" description="Hydantoinase/oxoprolinase N-terminal" evidence="2">
    <location>
        <begin position="4"/>
        <end position="182"/>
    </location>
</feature>
<dbReference type="InterPro" id="IPR002821">
    <property type="entry name" value="Hydantoinase_A"/>
</dbReference>
<evidence type="ECO:0000259" key="3">
    <source>
        <dbReference type="Pfam" id="PF19278"/>
    </source>
</evidence>
<feature type="domain" description="Acetophenone carboxylase-like C-terminal" evidence="3">
    <location>
        <begin position="508"/>
        <end position="679"/>
    </location>
</feature>
<evidence type="ECO:0000259" key="2">
    <source>
        <dbReference type="Pfam" id="PF05378"/>
    </source>
</evidence>
<proteinExistence type="predicted"/>
<dbReference type="Pfam" id="PF05378">
    <property type="entry name" value="Hydant_A_N"/>
    <property type="match status" value="1"/>
</dbReference>
<protein>
    <submittedName>
        <fullName evidence="4">Acetophenone carboxylase gamma subunit</fullName>
        <ecNumber evidence="4">6.4.1.8</ecNumber>
    </submittedName>
</protein>
<organism evidence="4 5">
    <name type="scientific">Paenibacillus konkukensis</name>
    <dbReference type="NCBI Taxonomy" id="2020716"/>
    <lineage>
        <taxon>Bacteria</taxon>
        <taxon>Bacillati</taxon>
        <taxon>Bacillota</taxon>
        <taxon>Bacilli</taxon>
        <taxon>Bacillales</taxon>
        <taxon>Paenibacillaceae</taxon>
        <taxon>Paenibacillus</taxon>
    </lineage>
</organism>
<evidence type="ECO:0000259" key="1">
    <source>
        <dbReference type="Pfam" id="PF01968"/>
    </source>
</evidence>
<dbReference type="PANTHER" id="PTHR11365:SF23">
    <property type="entry name" value="HYPOTHETICAL 5-OXOPROLINASE (EUROFUNG)-RELATED"/>
    <property type="match status" value="1"/>
</dbReference>
<dbReference type="RefSeq" id="WP_249861196.1">
    <property type="nucleotide sequence ID" value="NZ_CP027059.1"/>
</dbReference>
<dbReference type="EC" id="6.4.1.8" evidence="4"/>
<dbReference type="InterPro" id="IPR049517">
    <property type="entry name" value="ACX-like_C"/>
</dbReference>
<dbReference type="InterPro" id="IPR043129">
    <property type="entry name" value="ATPase_NBD"/>
</dbReference>
<dbReference type="InterPro" id="IPR008040">
    <property type="entry name" value="Hydant_A_N"/>
</dbReference>
<evidence type="ECO:0000313" key="5">
    <source>
        <dbReference type="Proteomes" id="UP001057134"/>
    </source>
</evidence>
<feature type="domain" description="Hydantoinase A/oxoprolinase" evidence="1">
    <location>
        <begin position="203"/>
        <end position="490"/>
    </location>
</feature>
<keyword evidence="4" id="KW-0436">Ligase</keyword>
<dbReference type="PANTHER" id="PTHR11365">
    <property type="entry name" value="5-OXOPROLINASE RELATED"/>
    <property type="match status" value="1"/>
</dbReference>
<gene>
    <name evidence="4" type="primary">apc3</name>
    <name evidence="4" type="ORF">SK3146_04868</name>
</gene>
<sequence length="682" mass="74523">MSYRLGVDTGGTFTDIALIHEQTGEVHVAKVPSTPHDPSEAVINGVREIVSQTGIDVKNISFFIHGSTVATNALLERKGAKTALLTTKGFRDVLEIGRQSRPKLYDFKARKKVPFVSRDLRIEVSERIKANGEVLEPLDPEEIREIAHRLKREGVQSVAICLINSYMNDTHENMIRQALQEEYPEAYVTLSSEVLPEFKEYERTSTVAANAYVLPKMKGYLNRLVGSLKEIGVRSELYIMQSNGGIITAESAMHTPARTVLSGPAGGILAGLFIVETTPYKDLITIDMGGTSLDTALIEKGRPQYTTMSEVEGSPIKLPMIEMHTIGSGGGSIAWIDVGGALRVGPQSAGAVPGPVSYNKGGMEPTVTDANVILGRINPGYILNGKMKMNLELARQVMKEKIADPLGITIEEAAEGILKVVNANMIRGIRVISIEKGHDPRNFSLVAFGGAGPVHAVEIGKELGCQEIIIPPNPGITCAMGMLMADVRHDFVQTVLSGVAQLKLDDANDVIARLAEEARGQLHKEGFADGEIHLQVALDLRYLRQAYEIDVPIRGLKLNGEMLEQAVNDFHRMHHKIYGFSREEETVELVNIRLIAIGAIPKIRFDKREGGSETQEALPSRQVFFDGRFVATPVYNRSGLRAGAVVEGPAIFEQLDSTIVIHPGQKAETDDYGNLLIHLYNA</sequence>
<accession>A0ABY4RV07</accession>
<dbReference type="Pfam" id="PF01968">
    <property type="entry name" value="Hydantoinase_A"/>
    <property type="match status" value="1"/>
</dbReference>
<reference evidence="4" key="2">
    <citation type="journal article" date="2021" name="J Anim Sci Technol">
        <title>Complete genome sequence of Paenibacillus konkukensis sp. nov. SK3146 as a potential probiotic strain.</title>
        <authorList>
            <person name="Jung H.I."/>
            <person name="Park S."/>
            <person name="Niu K.M."/>
            <person name="Lee S.W."/>
            <person name="Kothari D."/>
            <person name="Yi K.J."/>
            <person name="Kim S.K."/>
        </authorList>
    </citation>
    <scope>NUCLEOTIDE SEQUENCE</scope>
    <source>
        <strain evidence="4">SK3146</strain>
    </source>
</reference>
<evidence type="ECO:0000313" key="4">
    <source>
        <dbReference type="EMBL" id="UQZ85579.1"/>
    </source>
</evidence>
<dbReference type="Proteomes" id="UP001057134">
    <property type="component" value="Chromosome"/>
</dbReference>
<dbReference type="EMBL" id="CP027059">
    <property type="protein sequence ID" value="UQZ85579.1"/>
    <property type="molecule type" value="Genomic_DNA"/>
</dbReference>
<dbReference type="GO" id="GO:0016874">
    <property type="term" value="F:ligase activity"/>
    <property type="evidence" value="ECO:0007669"/>
    <property type="project" value="UniProtKB-KW"/>
</dbReference>
<dbReference type="Pfam" id="PF19278">
    <property type="entry name" value="Hydant_A_C"/>
    <property type="match status" value="1"/>
</dbReference>
<reference evidence="4" key="1">
    <citation type="submission" date="2018-02" db="EMBL/GenBank/DDBJ databases">
        <authorList>
            <person name="Kim S.-K."/>
            <person name="Jung H.-I."/>
            <person name="Lee S.-W."/>
        </authorList>
    </citation>
    <scope>NUCLEOTIDE SEQUENCE</scope>
    <source>
        <strain evidence="4">SK3146</strain>
    </source>
</reference>
<dbReference type="InterPro" id="IPR045079">
    <property type="entry name" value="Oxoprolinase-like"/>
</dbReference>
<dbReference type="SUPFAM" id="SSF53067">
    <property type="entry name" value="Actin-like ATPase domain"/>
    <property type="match status" value="1"/>
</dbReference>
<name>A0ABY4RV07_9BACL</name>
<keyword evidence="5" id="KW-1185">Reference proteome</keyword>